<dbReference type="PANTHER" id="PTHR30121">
    <property type="entry name" value="UNCHARACTERIZED PROTEIN YJGR-RELATED"/>
    <property type="match status" value="1"/>
</dbReference>
<dbReference type="AlphaFoldDB" id="A0A1F5SMI1"/>
<evidence type="ECO:0000256" key="1">
    <source>
        <dbReference type="SAM" id="MobiDB-lite"/>
    </source>
</evidence>
<gene>
    <name evidence="4" type="ORF">A2227_04780</name>
</gene>
<feature type="compositionally biased region" description="Basic and acidic residues" evidence="1">
    <location>
        <begin position="636"/>
        <end position="646"/>
    </location>
</feature>
<sequence>MSDNEVTIFAETTFRNKRQKFGIKKDDRRRHMYLIGKTGMGKSTILENMIVEDIRAGRGVAVVDPHGDLAEKVIQYIPNNRINDVIYFNPSDFDYPIAFNVVEHVEPQFRHLVASGLIGVFKKLWADSWGPRLEYILRNTILAILDYPGSTLLAVIRMLSDKKFRKKVIEKIQDPVVKSFWVNEFAGYADKFASEAVSPIQNKVGQFLSTSLIRNIIGQVKSTIDMRKIMDEGKILILNLSKGRIGEDSSSLLGSMMITKIQLAAMSRVDIPENERRDFYLYIDEFQNFTTESFANILSEARKYRLNLIMAHQYIEQLGEIVKPAVFGNVGTLIVHRVGAADAEELVQEFAPVFTEEDIVNLPKYEIYLKLMIDGIASEPFSARGLAPLSKEELEGNLEKVISVSRERYARERAAVEEKIARWHSNDEDEEREEGGSGRNIANSAPAAQFHAKNERAEDDDVYKFTTVCSRCGRETKTSFKPDGIRPVYCKDCLSLAREEKKREIEDRKKAKEEELSRLETVSVPAPAPAHSDPSERSGPKAPFVRNEPIRPSPLPPPRVNNQKSEENGLSLREVLKIEPVKFSQAAKEAGRAPVNFSPARKTVLPARPETNNRQEHQPQPRYAANYRGYGQRPYVNREEPRRDNRAAGYNQGPRPNNFEPKRENFGPIDRNNRAENNRKAPDSNGEGELKEGENIEM</sequence>
<dbReference type="Pfam" id="PF10412">
    <property type="entry name" value="TrwB_AAD_bind"/>
    <property type="match status" value="1"/>
</dbReference>
<dbReference type="CDD" id="cd01127">
    <property type="entry name" value="TrwB_TraG_TraD_VirD4"/>
    <property type="match status" value="1"/>
</dbReference>
<feature type="domain" description="CxxC-x17-CxxC" evidence="3">
    <location>
        <begin position="465"/>
        <end position="495"/>
    </location>
</feature>
<accession>A0A1F5SMI1</accession>
<comment type="caution">
    <text evidence="4">The sequence shown here is derived from an EMBL/GenBank/DDBJ whole genome shotgun (WGS) entry which is preliminary data.</text>
</comment>
<feature type="compositionally biased region" description="Basic and acidic residues" evidence="1">
    <location>
        <begin position="501"/>
        <end position="518"/>
    </location>
</feature>
<feature type="domain" description="Type IV secretion system coupling protein TraD DNA-binding" evidence="2">
    <location>
        <begin position="23"/>
        <end position="339"/>
    </location>
</feature>
<dbReference type="EMBL" id="MFGB01000005">
    <property type="protein sequence ID" value="OGF27902.1"/>
    <property type="molecule type" value="Genomic_DNA"/>
</dbReference>
<feature type="region of interest" description="Disordered" evidence="1">
    <location>
        <begin position="422"/>
        <end position="456"/>
    </location>
</feature>
<dbReference type="InterPro" id="IPR051162">
    <property type="entry name" value="T4SS_component"/>
</dbReference>
<evidence type="ECO:0000313" key="4">
    <source>
        <dbReference type="EMBL" id="OGF27902.1"/>
    </source>
</evidence>
<evidence type="ECO:0000259" key="2">
    <source>
        <dbReference type="Pfam" id="PF10412"/>
    </source>
</evidence>
<dbReference type="Pfam" id="PF23477">
    <property type="entry name" value="zf_Tbcl_2"/>
    <property type="match status" value="1"/>
</dbReference>
<name>A0A1F5SMI1_9BACT</name>
<dbReference type="InterPro" id="IPR027417">
    <property type="entry name" value="P-loop_NTPase"/>
</dbReference>
<dbReference type="NCBIfam" id="TIGR04272">
    <property type="entry name" value="cxxc_cxxc_Mbark"/>
    <property type="match status" value="1"/>
</dbReference>
<dbReference type="SUPFAM" id="SSF52540">
    <property type="entry name" value="P-loop containing nucleoside triphosphate hydrolases"/>
    <property type="match status" value="1"/>
</dbReference>
<protein>
    <submittedName>
        <fullName evidence="4">Uncharacterized protein</fullName>
    </submittedName>
</protein>
<dbReference type="InterPro" id="IPR026363">
    <property type="entry name" value="CxxC-x17-CxxC_dom"/>
</dbReference>
<dbReference type="Proteomes" id="UP000178367">
    <property type="component" value="Unassembled WGS sequence"/>
</dbReference>
<dbReference type="InterPro" id="IPR019476">
    <property type="entry name" value="T4SS_TraD_DNA-bd"/>
</dbReference>
<evidence type="ECO:0000259" key="3">
    <source>
        <dbReference type="Pfam" id="PF23477"/>
    </source>
</evidence>
<organism evidence="4 5">
    <name type="scientific">Candidatus Falkowbacteria bacterium RIFOXYA2_FULL_47_19</name>
    <dbReference type="NCBI Taxonomy" id="1797994"/>
    <lineage>
        <taxon>Bacteria</taxon>
        <taxon>Candidatus Falkowiibacteriota</taxon>
    </lineage>
</organism>
<dbReference type="PANTHER" id="PTHR30121:SF11">
    <property type="entry name" value="AAA+ ATPASE DOMAIN-CONTAINING PROTEIN"/>
    <property type="match status" value="1"/>
</dbReference>
<dbReference type="STRING" id="1797994.A2227_04780"/>
<feature type="compositionally biased region" description="Basic and acidic residues" evidence="1">
    <location>
        <begin position="660"/>
        <end position="698"/>
    </location>
</feature>
<proteinExistence type="predicted"/>
<feature type="region of interest" description="Disordered" evidence="1">
    <location>
        <begin position="501"/>
        <end position="698"/>
    </location>
</feature>
<dbReference type="Gene3D" id="3.40.50.300">
    <property type="entry name" value="P-loop containing nucleotide triphosphate hydrolases"/>
    <property type="match status" value="2"/>
</dbReference>
<evidence type="ECO:0000313" key="5">
    <source>
        <dbReference type="Proteomes" id="UP000178367"/>
    </source>
</evidence>
<reference evidence="4 5" key="1">
    <citation type="journal article" date="2016" name="Nat. Commun.">
        <title>Thousands of microbial genomes shed light on interconnected biogeochemical processes in an aquifer system.</title>
        <authorList>
            <person name="Anantharaman K."/>
            <person name="Brown C.T."/>
            <person name="Hug L.A."/>
            <person name="Sharon I."/>
            <person name="Castelle C.J."/>
            <person name="Probst A.J."/>
            <person name="Thomas B.C."/>
            <person name="Singh A."/>
            <person name="Wilkins M.J."/>
            <person name="Karaoz U."/>
            <person name="Brodie E.L."/>
            <person name="Williams K.H."/>
            <person name="Hubbard S.S."/>
            <person name="Banfield J.F."/>
        </authorList>
    </citation>
    <scope>NUCLEOTIDE SEQUENCE [LARGE SCALE GENOMIC DNA]</scope>
</reference>